<dbReference type="GO" id="GO:0005886">
    <property type="term" value="C:plasma membrane"/>
    <property type="evidence" value="ECO:0007669"/>
    <property type="project" value="UniProtKB-SubCell"/>
</dbReference>
<feature type="transmembrane region" description="Helical" evidence="5">
    <location>
        <begin position="228"/>
        <end position="246"/>
    </location>
</feature>
<feature type="transmembrane region" description="Helical" evidence="5">
    <location>
        <begin position="43"/>
        <end position="61"/>
    </location>
</feature>
<dbReference type="InterPro" id="IPR051598">
    <property type="entry name" value="TSUP/Inactive_protease-like"/>
</dbReference>
<keyword evidence="5" id="KW-1003">Cell membrane</keyword>
<gene>
    <name evidence="6" type="ORF">H7F49_13945</name>
</gene>
<dbReference type="AlphaFoldDB" id="A0A7X1F9C7"/>
<comment type="subcellular location">
    <subcellularLocation>
        <location evidence="5">Cell membrane</location>
        <topology evidence="5">Multi-pass membrane protein</topology>
    </subcellularLocation>
    <subcellularLocation>
        <location evidence="1">Membrane</location>
        <topology evidence="1">Multi-pass membrane protein</topology>
    </subcellularLocation>
</comment>
<dbReference type="InterPro" id="IPR002781">
    <property type="entry name" value="TM_pro_TauE-like"/>
</dbReference>
<accession>A0A7X1F9C7</accession>
<proteinExistence type="inferred from homology"/>
<keyword evidence="2 5" id="KW-0812">Transmembrane</keyword>
<evidence type="ECO:0000256" key="4">
    <source>
        <dbReference type="ARBA" id="ARBA00023136"/>
    </source>
</evidence>
<feature type="transmembrane region" description="Helical" evidence="5">
    <location>
        <begin position="97"/>
        <end position="114"/>
    </location>
</feature>
<evidence type="ECO:0000256" key="2">
    <source>
        <dbReference type="ARBA" id="ARBA00022692"/>
    </source>
</evidence>
<dbReference type="Pfam" id="PF01925">
    <property type="entry name" value="TauE"/>
    <property type="match status" value="1"/>
</dbReference>
<reference evidence="6 7" key="1">
    <citation type="submission" date="2020-08" db="EMBL/GenBank/DDBJ databases">
        <title>The genome sequence of Novosphingobium flavum 4Y4.</title>
        <authorList>
            <person name="Liu Y."/>
        </authorList>
    </citation>
    <scope>NUCLEOTIDE SEQUENCE [LARGE SCALE GENOMIC DNA]</scope>
    <source>
        <strain evidence="6 7">4Y4</strain>
    </source>
</reference>
<keyword evidence="3 5" id="KW-1133">Transmembrane helix</keyword>
<dbReference type="PANTHER" id="PTHR43701:SF5">
    <property type="entry name" value="MEMBRANE TRANSPORTER PROTEIN-RELATED"/>
    <property type="match status" value="1"/>
</dbReference>
<evidence type="ECO:0000256" key="1">
    <source>
        <dbReference type="ARBA" id="ARBA00004141"/>
    </source>
</evidence>
<keyword evidence="4 5" id="KW-0472">Membrane</keyword>
<evidence type="ECO:0000256" key="3">
    <source>
        <dbReference type="ARBA" id="ARBA00022989"/>
    </source>
</evidence>
<dbReference type="Proteomes" id="UP000520156">
    <property type="component" value="Unassembled WGS sequence"/>
</dbReference>
<keyword evidence="7" id="KW-1185">Reference proteome</keyword>
<evidence type="ECO:0000313" key="6">
    <source>
        <dbReference type="EMBL" id="MBC2652800.1"/>
    </source>
</evidence>
<protein>
    <recommendedName>
        <fullName evidence="5">Probable membrane transporter protein</fullName>
    </recommendedName>
</protein>
<comment type="caution">
    <text evidence="6">The sequence shown here is derived from an EMBL/GenBank/DDBJ whole genome shotgun (WGS) entry which is preliminary data.</text>
</comment>
<feature type="transmembrane region" description="Helical" evidence="5">
    <location>
        <begin position="73"/>
        <end position="91"/>
    </location>
</feature>
<dbReference type="RefSeq" id="WP_185684190.1">
    <property type="nucleotide sequence ID" value="NZ_JACLAU010000026.1"/>
</dbReference>
<dbReference type="EMBL" id="JACLAU010000026">
    <property type="protein sequence ID" value="MBC2652800.1"/>
    <property type="molecule type" value="Genomic_DNA"/>
</dbReference>
<evidence type="ECO:0000313" key="7">
    <source>
        <dbReference type="Proteomes" id="UP000520156"/>
    </source>
</evidence>
<feature type="transmembrane region" description="Helical" evidence="5">
    <location>
        <begin position="172"/>
        <end position="191"/>
    </location>
</feature>
<evidence type="ECO:0000256" key="5">
    <source>
        <dbReference type="RuleBase" id="RU363041"/>
    </source>
</evidence>
<organism evidence="6 7">
    <name type="scientific">Novosphingobium aerophilum</name>
    <dbReference type="NCBI Taxonomy" id="2839843"/>
    <lineage>
        <taxon>Bacteria</taxon>
        <taxon>Pseudomonadati</taxon>
        <taxon>Pseudomonadota</taxon>
        <taxon>Alphaproteobacteria</taxon>
        <taxon>Sphingomonadales</taxon>
        <taxon>Sphingomonadaceae</taxon>
        <taxon>Novosphingobium</taxon>
    </lineage>
</organism>
<feature type="transmembrane region" description="Helical" evidence="5">
    <location>
        <begin position="135"/>
        <end position="166"/>
    </location>
</feature>
<dbReference type="PANTHER" id="PTHR43701">
    <property type="entry name" value="MEMBRANE TRANSPORTER PROTEIN MJ0441-RELATED"/>
    <property type="match status" value="1"/>
</dbReference>
<feature type="transmembrane region" description="Helical" evidence="5">
    <location>
        <begin position="198"/>
        <end position="216"/>
    </location>
</feature>
<comment type="similarity">
    <text evidence="5">Belongs to the 4-toluene sulfonate uptake permease (TSUP) (TC 2.A.102) family.</text>
</comment>
<name>A0A7X1F9C7_9SPHN</name>
<sequence>MSEADLILAALILIAAALYSSVGHAGASGYLAAMALFGLSPEVMRPTALALNILVALLAVYRYSRAGQNDWRLLLPFAIASVPAAFLGGLIEIPPWLYRPLVGVVLLFSAFHLVRTARRSEGIDAAVKRPPVPAALASGAGLGILSGLTGTGGGIFLSPLLLFMGWAGTRPASGVAASFILLNSIAGLAGTTFSVGSLPAALPLWAIAALIGGLIGTQLGTRTLPVPGVRYALGLVLVVAGGKMILT</sequence>